<dbReference type="Proteomes" id="UP000298652">
    <property type="component" value="Chromosome 4"/>
</dbReference>
<reference evidence="2" key="1">
    <citation type="submission" date="2019-03" db="EMBL/GenBank/DDBJ databases">
        <title>WGS assembly of Setaria viridis.</title>
        <authorList>
            <person name="Huang P."/>
            <person name="Jenkins J."/>
            <person name="Grimwood J."/>
            <person name="Barry K."/>
            <person name="Healey A."/>
            <person name="Mamidi S."/>
            <person name="Sreedasyam A."/>
            <person name="Shu S."/>
            <person name="Feldman M."/>
            <person name="Wu J."/>
            <person name="Yu Y."/>
            <person name="Chen C."/>
            <person name="Johnson J."/>
            <person name="Rokhsar D."/>
            <person name="Baxter I."/>
            <person name="Schmutz J."/>
            <person name="Brutnell T."/>
            <person name="Kellogg E."/>
        </authorList>
    </citation>
    <scope>NUCLEOTIDE SEQUENCE [LARGE SCALE GENOMIC DNA]</scope>
</reference>
<keyword evidence="3" id="KW-1185">Reference proteome</keyword>
<protein>
    <submittedName>
        <fullName evidence="2">Uncharacterized protein</fullName>
    </submittedName>
</protein>
<evidence type="ECO:0000256" key="1">
    <source>
        <dbReference type="SAM" id="MobiDB-lite"/>
    </source>
</evidence>
<evidence type="ECO:0000313" key="3">
    <source>
        <dbReference type="Proteomes" id="UP000298652"/>
    </source>
</evidence>
<proteinExistence type="predicted"/>
<dbReference type="AlphaFoldDB" id="A0A4U6UZT8"/>
<sequence>MEIRLDVGSHVGVCPWVRQASSSTVRRKQAAGGLGEAGLSGEGNFLMSLSSSAHLRAEYGAAKQRCEVEKGAVSAGAVIGEGGIVVERARGWRDCGNTKKLEGIGACGRGSERGDGCGMRGGLARQRQILCRGGDRAPWRGRRGCERDESRQKGLQGFRARLGRGALIFLVAAGDWARRRSSRSKRCESSAGWSEALLQRRRGSGDGASSTKVDVASQEP</sequence>
<feature type="region of interest" description="Disordered" evidence="1">
    <location>
        <begin position="198"/>
        <end position="220"/>
    </location>
</feature>
<dbReference type="Gramene" id="TKW21512">
    <property type="protein sequence ID" value="TKW21512"/>
    <property type="gene ID" value="SEVIR_4G124000v2"/>
</dbReference>
<name>A0A4U6UZT8_SETVI</name>
<gene>
    <name evidence="2" type="ORF">SEVIR_4G124000v2</name>
</gene>
<organism evidence="2 3">
    <name type="scientific">Setaria viridis</name>
    <name type="common">Green bristlegrass</name>
    <name type="synonym">Setaria italica subsp. viridis</name>
    <dbReference type="NCBI Taxonomy" id="4556"/>
    <lineage>
        <taxon>Eukaryota</taxon>
        <taxon>Viridiplantae</taxon>
        <taxon>Streptophyta</taxon>
        <taxon>Embryophyta</taxon>
        <taxon>Tracheophyta</taxon>
        <taxon>Spermatophyta</taxon>
        <taxon>Magnoliopsida</taxon>
        <taxon>Liliopsida</taxon>
        <taxon>Poales</taxon>
        <taxon>Poaceae</taxon>
        <taxon>PACMAD clade</taxon>
        <taxon>Panicoideae</taxon>
        <taxon>Panicodae</taxon>
        <taxon>Paniceae</taxon>
        <taxon>Cenchrinae</taxon>
        <taxon>Setaria</taxon>
    </lineage>
</organism>
<accession>A0A4U6UZT8</accession>
<evidence type="ECO:0000313" key="2">
    <source>
        <dbReference type="EMBL" id="TKW21512.1"/>
    </source>
</evidence>
<dbReference type="EMBL" id="CM016555">
    <property type="protein sequence ID" value="TKW21512.1"/>
    <property type="molecule type" value="Genomic_DNA"/>
</dbReference>